<keyword evidence="6" id="KW-1003">Cell membrane</keyword>
<evidence type="ECO:0000256" key="15">
    <source>
        <dbReference type="ARBA" id="ARBA00022842"/>
    </source>
</evidence>
<keyword evidence="7" id="KW-0444">Lipid biosynthesis</keyword>
<protein>
    <recommendedName>
        <fullName evidence="5 21">Diacylglycerol kinase</fullName>
        <ecNumber evidence="4 21">2.7.1.107</ecNumber>
    </recommendedName>
</protein>
<evidence type="ECO:0000256" key="17">
    <source>
        <dbReference type="ARBA" id="ARBA00023098"/>
    </source>
</evidence>
<keyword evidence="18 21" id="KW-0472">Membrane</keyword>
<keyword evidence="14 21" id="KW-0067">ATP-binding</keyword>
<comment type="cofactor">
    <cofactor evidence="1">
        <name>Mg(2+)</name>
        <dbReference type="ChEBI" id="CHEBI:18420"/>
    </cofactor>
</comment>
<dbReference type="InterPro" id="IPR000829">
    <property type="entry name" value="DAGK"/>
</dbReference>
<dbReference type="EMBL" id="BAABDF010000006">
    <property type="protein sequence ID" value="GAA3864391.1"/>
    <property type="molecule type" value="Genomic_DNA"/>
</dbReference>
<evidence type="ECO:0000256" key="6">
    <source>
        <dbReference type="ARBA" id="ARBA00022475"/>
    </source>
</evidence>
<feature type="transmembrane region" description="Helical" evidence="21">
    <location>
        <begin position="59"/>
        <end position="77"/>
    </location>
</feature>
<dbReference type="PROSITE" id="PS01069">
    <property type="entry name" value="DAGK_PROKAR"/>
    <property type="match status" value="1"/>
</dbReference>
<dbReference type="GO" id="GO:0016301">
    <property type="term" value="F:kinase activity"/>
    <property type="evidence" value="ECO:0007669"/>
    <property type="project" value="UniProtKB-KW"/>
</dbReference>
<evidence type="ECO:0000256" key="21">
    <source>
        <dbReference type="RuleBase" id="RU363065"/>
    </source>
</evidence>
<keyword evidence="11" id="KW-0479">Metal-binding</keyword>
<dbReference type="Gene3D" id="1.10.287.3610">
    <property type="match status" value="1"/>
</dbReference>
<organism evidence="22 23">
    <name type="scientific">Celeribacter arenosi</name>
    <dbReference type="NCBI Taxonomy" id="792649"/>
    <lineage>
        <taxon>Bacteria</taxon>
        <taxon>Pseudomonadati</taxon>
        <taxon>Pseudomonadota</taxon>
        <taxon>Alphaproteobacteria</taxon>
        <taxon>Rhodobacterales</taxon>
        <taxon>Roseobacteraceae</taxon>
        <taxon>Celeribacter</taxon>
    </lineage>
</organism>
<gene>
    <name evidence="22" type="ORF">GCM10022404_13420</name>
</gene>
<evidence type="ECO:0000256" key="8">
    <source>
        <dbReference type="ARBA" id="ARBA00022519"/>
    </source>
</evidence>
<evidence type="ECO:0000256" key="13">
    <source>
        <dbReference type="ARBA" id="ARBA00022777"/>
    </source>
</evidence>
<dbReference type="Proteomes" id="UP001399917">
    <property type="component" value="Unassembled WGS sequence"/>
</dbReference>
<evidence type="ECO:0000256" key="4">
    <source>
        <dbReference type="ARBA" id="ARBA00012133"/>
    </source>
</evidence>
<dbReference type="InterPro" id="IPR033718">
    <property type="entry name" value="DAGK_prok"/>
</dbReference>
<proteinExistence type="inferred from homology"/>
<comment type="function">
    <text evidence="21">Catalyzes the ATP-dependent phosphorylation of sn-l,2-diacylglycerol (DAG) to phosphatidic acid. Involved in the recycling of diacylglycerol produced as a by-product during membrane-derived oligosaccharide (MDO) biosynthesis.</text>
</comment>
<keyword evidence="17 21" id="KW-0443">Lipid metabolism</keyword>
<reference evidence="23" key="1">
    <citation type="journal article" date="2019" name="Int. J. Syst. Evol. Microbiol.">
        <title>The Global Catalogue of Microorganisms (GCM) 10K type strain sequencing project: providing services to taxonomists for standard genome sequencing and annotation.</title>
        <authorList>
            <consortium name="The Broad Institute Genomics Platform"/>
            <consortium name="The Broad Institute Genome Sequencing Center for Infectious Disease"/>
            <person name="Wu L."/>
            <person name="Ma J."/>
        </authorList>
    </citation>
    <scope>NUCLEOTIDE SEQUENCE [LARGE SCALE GENOMIC DNA]</scope>
    <source>
        <strain evidence="23">JCM 17190</strain>
    </source>
</reference>
<evidence type="ECO:0000256" key="11">
    <source>
        <dbReference type="ARBA" id="ARBA00022723"/>
    </source>
</evidence>
<dbReference type="Pfam" id="PF01219">
    <property type="entry name" value="DAGK_prokar"/>
    <property type="match status" value="1"/>
</dbReference>
<evidence type="ECO:0000256" key="19">
    <source>
        <dbReference type="ARBA" id="ARBA00023209"/>
    </source>
</evidence>
<name>A0ABP7K365_9RHOB</name>
<accession>A0ABP7K365</accession>
<evidence type="ECO:0000256" key="9">
    <source>
        <dbReference type="ARBA" id="ARBA00022679"/>
    </source>
</evidence>
<evidence type="ECO:0000256" key="2">
    <source>
        <dbReference type="ARBA" id="ARBA00004429"/>
    </source>
</evidence>
<dbReference type="InterPro" id="IPR036945">
    <property type="entry name" value="DAGK_sf"/>
</dbReference>
<dbReference type="RefSeq" id="WP_344845414.1">
    <property type="nucleotide sequence ID" value="NZ_BAABDF010000006.1"/>
</dbReference>
<keyword evidence="9 21" id="KW-0808">Transferase</keyword>
<evidence type="ECO:0000256" key="12">
    <source>
        <dbReference type="ARBA" id="ARBA00022741"/>
    </source>
</evidence>
<evidence type="ECO:0000256" key="10">
    <source>
        <dbReference type="ARBA" id="ARBA00022692"/>
    </source>
</evidence>
<keyword evidence="20 21" id="KW-1208">Phospholipid metabolism</keyword>
<feature type="transmembrane region" description="Helical" evidence="21">
    <location>
        <begin position="97"/>
        <end position="119"/>
    </location>
</feature>
<keyword evidence="13 21" id="KW-0418">Kinase</keyword>
<keyword evidence="10 21" id="KW-0812">Transmembrane</keyword>
<dbReference type="PANTHER" id="PTHR34299">
    <property type="entry name" value="DIACYLGLYCEROL KINASE"/>
    <property type="match status" value="1"/>
</dbReference>
<keyword evidence="16 21" id="KW-1133">Transmembrane helix</keyword>
<dbReference type="PANTHER" id="PTHR34299:SF1">
    <property type="entry name" value="DIACYLGLYCEROL KINASE"/>
    <property type="match status" value="1"/>
</dbReference>
<comment type="similarity">
    <text evidence="3 21">Belongs to the bacterial diacylglycerol kinase family.</text>
</comment>
<keyword evidence="19" id="KW-0594">Phospholipid biosynthesis</keyword>
<sequence>MIDKLVYTAQRLVLRTKWSWSGIVATWRGEHSFRTWVWANLASALLACVLDLSGSERALILALGILILAAELLNTAIEDAVDYVSTDEHPLAKRAKDAGSAGVAISAFAAGVAWLCVLIG</sequence>
<keyword evidence="8 21" id="KW-0997">Cell inner membrane</keyword>
<evidence type="ECO:0000313" key="22">
    <source>
        <dbReference type="EMBL" id="GAA3864391.1"/>
    </source>
</evidence>
<keyword evidence="15" id="KW-0460">Magnesium</keyword>
<keyword evidence="23" id="KW-1185">Reference proteome</keyword>
<evidence type="ECO:0000256" key="14">
    <source>
        <dbReference type="ARBA" id="ARBA00022840"/>
    </source>
</evidence>
<evidence type="ECO:0000256" key="1">
    <source>
        <dbReference type="ARBA" id="ARBA00001946"/>
    </source>
</evidence>
<comment type="caution">
    <text evidence="22">The sequence shown here is derived from an EMBL/GenBank/DDBJ whole genome shotgun (WGS) entry which is preliminary data.</text>
</comment>
<evidence type="ECO:0000256" key="5">
    <source>
        <dbReference type="ARBA" id="ARBA00017575"/>
    </source>
</evidence>
<evidence type="ECO:0000256" key="18">
    <source>
        <dbReference type="ARBA" id="ARBA00023136"/>
    </source>
</evidence>
<evidence type="ECO:0000256" key="7">
    <source>
        <dbReference type="ARBA" id="ARBA00022516"/>
    </source>
</evidence>
<keyword evidence="12 21" id="KW-0547">Nucleotide-binding</keyword>
<evidence type="ECO:0000313" key="23">
    <source>
        <dbReference type="Proteomes" id="UP001399917"/>
    </source>
</evidence>
<evidence type="ECO:0000256" key="16">
    <source>
        <dbReference type="ARBA" id="ARBA00022989"/>
    </source>
</evidence>
<comment type="subcellular location">
    <subcellularLocation>
        <location evidence="2 21">Cell inner membrane</location>
        <topology evidence="2 21">Multi-pass membrane protein</topology>
    </subcellularLocation>
</comment>
<evidence type="ECO:0000256" key="20">
    <source>
        <dbReference type="ARBA" id="ARBA00023264"/>
    </source>
</evidence>
<evidence type="ECO:0000256" key="3">
    <source>
        <dbReference type="ARBA" id="ARBA00005967"/>
    </source>
</evidence>
<comment type="catalytic activity">
    <reaction evidence="21">
        <text>a 1,2-diacyl-sn-glycerol + ATP = a 1,2-diacyl-sn-glycero-3-phosphate + ADP + H(+)</text>
        <dbReference type="Rhea" id="RHEA:10272"/>
        <dbReference type="ChEBI" id="CHEBI:15378"/>
        <dbReference type="ChEBI" id="CHEBI:17815"/>
        <dbReference type="ChEBI" id="CHEBI:30616"/>
        <dbReference type="ChEBI" id="CHEBI:58608"/>
        <dbReference type="ChEBI" id="CHEBI:456216"/>
        <dbReference type="EC" id="2.7.1.107"/>
    </reaction>
</comment>
<comment type="caution">
    <text evidence="21">Lacks conserved residue(s) required for the propagation of feature annotation.</text>
</comment>
<dbReference type="CDD" id="cd14264">
    <property type="entry name" value="DAGK_IM"/>
    <property type="match status" value="1"/>
</dbReference>
<dbReference type="EC" id="2.7.1.107" evidence="4 21"/>